<dbReference type="PROSITE" id="PS50006">
    <property type="entry name" value="FHA_DOMAIN"/>
    <property type="match status" value="1"/>
</dbReference>
<dbReference type="SUPFAM" id="SSF49879">
    <property type="entry name" value="SMAD/FHA domain"/>
    <property type="match status" value="1"/>
</dbReference>
<feature type="compositionally biased region" description="Low complexity" evidence="1">
    <location>
        <begin position="479"/>
        <end position="490"/>
    </location>
</feature>
<dbReference type="InParanoid" id="G8YHF1"/>
<evidence type="ECO:0000313" key="5">
    <source>
        <dbReference type="Proteomes" id="UP000005222"/>
    </source>
</evidence>
<feature type="compositionally biased region" description="Basic and acidic residues" evidence="1">
    <location>
        <begin position="434"/>
        <end position="449"/>
    </location>
</feature>
<dbReference type="Gene3D" id="2.60.200.20">
    <property type="match status" value="1"/>
</dbReference>
<evidence type="ECO:0000313" key="4">
    <source>
        <dbReference type="EMBL" id="CCE80853.1"/>
    </source>
</evidence>
<accession>G8YHF1</accession>
<keyword evidence="5" id="KW-1185">Reference proteome</keyword>
<evidence type="ECO:0000259" key="2">
    <source>
        <dbReference type="PROSITE" id="PS50006"/>
    </source>
</evidence>
<dbReference type="InterPro" id="IPR051176">
    <property type="entry name" value="Cent_Immune-Sig_Mod"/>
</dbReference>
<dbReference type="EMBL" id="FO082053">
    <property type="protein sequence ID" value="CCE80088.1"/>
    <property type="molecule type" value="Genomic_DNA"/>
</dbReference>
<name>G8YHF1_PICSO</name>
<dbReference type="SMART" id="SM00240">
    <property type="entry name" value="FHA"/>
    <property type="match status" value="1"/>
</dbReference>
<dbReference type="InterPro" id="IPR008984">
    <property type="entry name" value="SMAD_FHA_dom_sf"/>
</dbReference>
<dbReference type="PANTHER" id="PTHR15715">
    <property type="entry name" value="CENTROSOMAL PROTEIN OF 170 KDA"/>
    <property type="match status" value="1"/>
</dbReference>
<dbReference type="PANTHER" id="PTHR15715:SF37">
    <property type="entry name" value="LD47843P"/>
    <property type="match status" value="1"/>
</dbReference>
<dbReference type="STRING" id="559304.G8YHF1"/>
<feature type="compositionally biased region" description="Polar residues" evidence="1">
    <location>
        <begin position="39"/>
        <end position="51"/>
    </location>
</feature>
<sequence>MNSGYIPVHLDITPSNARNGGSNRSGHNNHVVNKRRSNSHSQVVPTPLSQQRLKENPVNRNKVIYFVTLVSLNDTFIKKHLSIPYFPDTRKLGRPVGSKVKPDVTNGFFDSRVLSRSHAAMFIDPNTGSLMIKDLGSSNGTYINEERIGSDPVEIKIGDVIYLGFNIQADTNHKQISAKIENISIIPTSFSSASSLSRSSVRQDVDSPEFRHYTFVQDLLSKINDTEKPVNKKREMSYENALFGDLNPQIEDTLLGIENSETTGLFNNSQIASTAGMNELIQHLITCLTAVKEQNNALQSIDEFLQNYKSKMDEANSNYLSTKFEAKEKKYEAQLAEERANIKKYKDKYVNCKAECTEMVESLESKIAGLSLEKNELLQQLRNIQNSSNSSARDVKSDVVNDTQQSTAISTGSNGGKNAEYLDDIFQMHKKSNRKETSDPLNVRIDRSISETSSSITKELPKQSTQSSVDDDNARKDNSGSSNRGGNVSNGKDHDTMTSNDESSNSNEKQGSSSESLPNDTENKSDKSLNLSKKTSNSPTEDKSSILSRKTTGACLGISVILFGIILRRLSSD</sequence>
<reference evidence="5" key="2">
    <citation type="journal article" date="2012" name="G3 (Bethesda)">
        <title>Pichia sorbitophila, an interspecies yeast hybrid reveals early steps of genome resolution following polyploidization.</title>
        <authorList>
            <person name="Leh Louis V."/>
            <person name="Despons L."/>
            <person name="Friedrich A."/>
            <person name="Martin T."/>
            <person name="Durrens P."/>
            <person name="Casaregola S."/>
            <person name="Neuveglise C."/>
            <person name="Fairhead C."/>
            <person name="Marck C."/>
            <person name="Cruz J.A."/>
            <person name="Straub M.L."/>
            <person name="Kugler V."/>
            <person name="Sacerdot C."/>
            <person name="Uzunov Z."/>
            <person name="Thierry A."/>
            <person name="Weiss S."/>
            <person name="Bleykasten C."/>
            <person name="De Montigny J."/>
            <person name="Jacques N."/>
            <person name="Jung P."/>
            <person name="Lemaire M."/>
            <person name="Mallet S."/>
            <person name="Morel G."/>
            <person name="Richard G.F."/>
            <person name="Sarkar A."/>
            <person name="Savel G."/>
            <person name="Schacherer J."/>
            <person name="Seret M.L."/>
            <person name="Talla E."/>
            <person name="Samson G."/>
            <person name="Jubin C."/>
            <person name="Poulain J."/>
            <person name="Vacherie B."/>
            <person name="Barbe V."/>
            <person name="Pelletier E."/>
            <person name="Sherman D.J."/>
            <person name="Westhof E."/>
            <person name="Weissenbach J."/>
            <person name="Baret P.V."/>
            <person name="Wincker P."/>
            <person name="Gaillardin C."/>
            <person name="Dujon B."/>
            <person name="Souciet J.L."/>
        </authorList>
    </citation>
    <scope>NUCLEOTIDE SEQUENCE [LARGE SCALE GENOMIC DNA]</scope>
    <source>
        <strain evidence="5">ATCC MYA-4447 / BCRC 22081 / CBS 7064 / NBRC 10061 / NRRL Y-12695</strain>
    </source>
</reference>
<feature type="compositionally biased region" description="Low complexity" evidence="1">
    <location>
        <begin position="502"/>
        <end position="516"/>
    </location>
</feature>
<dbReference type="InterPro" id="IPR000253">
    <property type="entry name" value="FHA_dom"/>
</dbReference>
<dbReference type="Proteomes" id="UP000005222">
    <property type="component" value="Chromosome G"/>
</dbReference>
<dbReference type="OrthoDB" id="687730at2759"/>
<evidence type="ECO:0000313" key="3">
    <source>
        <dbReference type="EMBL" id="CCE80088.1"/>
    </source>
</evidence>
<evidence type="ECO:0000256" key="1">
    <source>
        <dbReference type="SAM" id="MobiDB-lite"/>
    </source>
</evidence>
<protein>
    <submittedName>
        <fullName evidence="4">Piso0_003186 protein</fullName>
    </submittedName>
</protein>
<dbReference type="eggNOG" id="KOG3872">
    <property type="taxonomic scope" value="Eukaryota"/>
</dbReference>
<feature type="region of interest" description="Disordered" evidence="1">
    <location>
        <begin position="431"/>
        <end position="547"/>
    </location>
</feature>
<dbReference type="EMBL" id="FO082052">
    <property type="protein sequence ID" value="CCE80853.1"/>
    <property type="molecule type" value="Genomic_DNA"/>
</dbReference>
<organism evidence="4 5">
    <name type="scientific">Pichia sorbitophila (strain ATCC MYA-4447 / BCRC 22081 / CBS 7064 / NBRC 10061 / NRRL Y-12695)</name>
    <name type="common">Hybrid yeast</name>
    <dbReference type="NCBI Taxonomy" id="559304"/>
    <lineage>
        <taxon>Eukaryota</taxon>
        <taxon>Fungi</taxon>
        <taxon>Dikarya</taxon>
        <taxon>Ascomycota</taxon>
        <taxon>Saccharomycotina</taxon>
        <taxon>Pichiomycetes</taxon>
        <taxon>Debaryomycetaceae</taxon>
        <taxon>Millerozyma</taxon>
    </lineage>
</organism>
<feature type="domain" description="FHA" evidence="2">
    <location>
        <begin position="90"/>
        <end position="148"/>
    </location>
</feature>
<feature type="compositionally biased region" description="Polar residues" evidence="1">
    <location>
        <begin position="400"/>
        <end position="412"/>
    </location>
</feature>
<feature type="region of interest" description="Disordered" evidence="1">
    <location>
        <begin position="9"/>
        <end position="54"/>
    </location>
</feature>
<feature type="compositionally biased region" description="Low complexity" evidence="1">
    <location>
        <begin position="15"/>
        <end position="30"/>
    </location>
</feature>
<proteinExistence type="predicted"/>
<feature type="compositionally biased region" description="Low complexity" evidence="1">
    <location>
        <begin position="528"/>
        <end position="538"/>
    </location>
</feature>
<dbReference type="HOGENOM" id="CLU_475755_0_0_1"/>
<dbReference type="GO" id="GO:0005737">
    <property type="term" value="C:cytoplasm"/>
    <property type="evidence" value="ECO:0007669"/>
    <property type="project" value="TreeGrafter"/>
</dbReference>
<dbReference type="AlphaFoldDB" id="G8YHF1"/>
<dbReference type="FunCoup" id="G8YHF1">
    <property type="interactions" value="192"/>
</dbReference>
<reference evidence="4" key="1">
    <citation type="submission" date="2011-10" db="EMBL/GenBank/DDBJ databases">
        <authorList>
            <person name="Genoscope - CEA"/>
        </authorList>
    </citation>
    <scope>NUCLEOTIDE SEQUENCE</scope>
</reference>
<dbReference type="Proteomes" id="UP000005222">
    <property type="component" value="Chromosome H"/>
</dbReference>
<dbReference type="Pfam" id="PF00498">
    <property type="entry name" value="FHA"/>
    <property type="match status" value="1"/>
</dbReference>
<gene>
    <name evidence="4" type="primary">Piso0_003186</name>
    <name evidence="3" type="ORF">GNLVRS01_PISO0G06782g</name>
    <name evidence="4" type="ORF">GNLVRS01_PISO0H06783g</name>
</gene>
<feature type="region of interest" description="Disordered" evidence="1">
    <location>
        <begin position="386"/>
        <end position="418"/>
    </location>
</feature>